<dbReference type="PANTHER" id="PTHR42801">
    <property type="entry name" value="THIOREDOXIN-DEPENDENT PEROXIDE REDUCTASE"/>
    <property type="match status" value="1"/>
</dbReference>
<evidence type="ECO:0000256" key="1">
    <source>
        <dbReference type="ARBA" id="ARBA00022559"/>
    </source>
</evidence>
<organism evidence="7 8">
    <name type="scientific">Palleronia aestuarii</name>
    <dbReference type="NCBI Taxonomy" id="568105"/>
    <lineage>
        <taxon>Bacteria</taxon>
        <taxon>Pseudomonadati</taxon>
        <taxon>Pseudomonadota</taxon>
        <taxon>Alphaproteobacteria</taxon>
        <taxon>Rhodobacterales</taxon>
        <taxon>Roseobacteraceae</taxon>
        <taxon>Palleronia</taxon>
    </lineage>
</organism>
<protein>
    <submittedName>
        <fullName evidence="7">Peroxiredoxin</fullName>
    </submittedName>
</protein>
<evidence type="ECO:0000256" key="5">
    <source>
        <dbReference type="ARBA" id="ARBA00023284"/>
    </source>
</evidence>
<dbReference type="Pfam" id="PF08534">
    <property type="entry name" value="Redoxin"/>
    <property type="match status" value="1"/>
</dbReference>
<dbReference type="RefSeq" id="WP_111535425.1">
    <property type="nucleotide sequence ID" value="NZ_QKZL01000001.1"/>
</dbReference>
<comment type="caution">
    <text evidence="7">The sequence shown here is derived from an EMBL/GenBank/DDBJ whole genome shotgun (WGS) entry which is preliminary data.</text>
</comment>
<dbReference type="GO" id="GO:0045454">
    <property type="term" value="P:cell redox homeostasis"/>
    <property type="evidence" value="ECO:0007669"/>
    <property type="project" value="TreeGrafter"/>
</dbReference>
<dbReference type="EMBL" id="QKZL01000001">
    <property type="protein sequence ID" value="PZX19755.1"/>
    <property type="molecule type" value="Genomic_DNA"/>
</dbReference>
<dbReference type="GO" id="GO:0008379">
    <property type="term" value="F:thioredoxin peroxidase activity"/>
    <property type="evidence" value="ECO:0007669"/>
    <property type="project" value="TreeGrafter"/>
</dbReference>
<evidence type="ECO:0000259" key="6">
    <source>
        <dbReference type="Pfam" id="PF08534"/>
    </source>
</evidence>
<feature type="domain" description="Redoxin" evidence="6">
    <location>
        <begin position="29"/>
        <end position="173"/>
    </location>
</feature>
<keyword evidence="2" id="KW-0049">Antioxidant</keyword>
<dbReference type="InterPro" id="IPR050924">
    <property type="entry name" value="Peroxiredoxin_BCP/PrxQ"/>
</dbReference>
<gene>
    <name evidence="7" type="ORF">LX81_00216</name>
</gene>
<keyword evidence="8" id="KW-1185">Reference proteome</keyword>
<dbReference type="Gene3D" id="3.40.30.10">
    <property type="entry name" value="Glutaredoxin"/>
    <property type="match status" value="1"/>
</dbReference>
<dbReference type="InterPro" id="IPR036249">
    <property type="entry name" value="Thioredoxin-like_sf"/>
</dbReference>
<proteinExistence type="predicted"/>
<dbReference type="Proteomes" id="UP000248916">
    <property type="component" value="Unassembled WGS sequence"/>
</dbReference>
<keyword evidence="5" id="KW-0676">Redox-active center</keyword>
<dbReference type="GO" id="GO:0034599">
    <property type="term" value="P:cellular response to oxidative stress"/>
    <property type="evidence" value="ECO:0007669"/>
    <property type="project" value="TreeGrafter"/>
</dbReference>
<name>A0A2W7NH66_9RHOB</name>
<dbReference type="GO" id="GO:0005737">
    <property type="term" value="C:cytoplasm"/>
    <property type="evidence" value="ECO:0007669"/>
    <property type="project" value="TreeGrafter"/>
</dbReference>
<dbReference type="InterPro" id="IPR013740">
    <property type="entry name" value="Redoxin"/>
</dbReference>
<dbReference type="AlphaFoldDB" id="A0A2W7NH66"/>
<dbReference type="CDD" id="cd03017">
    <property type="entry name" value="PRX_BCP"/>
    <property type="match status" value="1"/>
</dbReference>
<keyword evidence="3" id="KW-0560">Oxidoreductase</keyword>
<evidence type="ECO:0000256" key="4">
    <source>
        <dbReference type="ARBA" id="ARBA00023157"/>
    </source>
</evidence>
<evidence type="ECO:0000256" key="2">
    <source>
        <dbReference type="ARBA" id="ARBA00022862"/>
    </source>
</evidence>
<keyword evidence="1" id="KW-0575">Peroxidase</keyword>
<evidence type="ECO:0000256" key="3">
    <source>
        <dbReference type="ARBA" id="ARBA00023002"/>
    </source>
</evidence>
<keyword evidence="4" id="KW-1015">Disulfide bond</keyword>
<dbReference type="PANTHER" id="PTHR42801:SF21">
    <property type="entry name" value="BCPB PROTEIN"/>
    <property type="match status" value="1"/>
</dbReference>
<reference evidence="7 8" key="1">
    <citation type="submission" date="2018-06" db="EMBL/GenBank/DDBJ databases">
        <title>Genomic Encyclopedia of Archaeal and Bacterial Type Strains, Phase II (KMG-II): from individual species to whole genera.</title>
        <authorList>
            <person name="Goeker M."/>
        </authorList>
    </citation>
    <scope>NUCLEOTIDE SEQUENCE [LARGE SCALE GENOMIC DNA]</scope>
    <source>
        <strain evidence="7 8">DSM 22009</strain>
    </source>
</reference>
<dbReference type="OrthoDB" id="5296483at2"/>
<evidence type="ECO:0000313" key="7">
    <source>
        <dbReference type="EMBL" id="PZX19755.1"/>
    </source>
</evidence>
<sequence>MNEVDWTTLPAPDDDGAADHLEGLALADLPLPSTDGADVRLAVEPGITILFAYPMTSQPGTDLPEGWDAIPGARGCTPQTCAYRDRMSDLQAAGAARVYGLSTQSTAWQLEAKERLGLPYPLLSDAHLHLAEAMSLPVMEVAGETLLRRLTMIVEDGMIRRVHYPVFPPDADAGRVVDWLRAREG</sequence>
<dbReference type="SUPFAM" id="SSF52833">
    <property type="entry name" value="Thioredoxin-like"/>
    <property type="match status" value="1"/>
</dbReference>
<evidence type="ECO:0000313" key="8">
    <source>
        <dbReference type="Proteomes" id="UP000248916"/>
    </source>
</evidence>
<accession>A0A2W7NH66</accession>